<protein>
    <submittedName>
        <fullName evidence="2">Uncharacterized protein</fullName>
    </submittedName>
</protein>
<keyword evidence="3" id="KW-1185">Reference proteome</keyword>
<dbReference type="Proteomes" id="UP001142489">
    <property type="component" value="Unassembled WGS sequence"/>
</dbReference>
<feature type="region of interest" description="Disordered" evidence="1">
    <location>
        <begin position="104"/>
        <end position="128"/>
    </location>
</feature>
<sequence>MAIPRSISEGLPGLSSMFYSIYALPPQKQLPDEIKKCPLKLPSYKSTSASTQVPQIARGAVAGVASTYVGLEHNTTCAENEAPGTRLPVWIAGDNKISKIGAQKRPLEKPADSASVQKPPLPKQACQG</sequence>
<dbReference type="EMBL" id="JAPFRF010000015">
    <property type="protein sequence ID" value="KAJ7310377.1"/>
    <property type="molecule type" value="Genomic_DNA"/>
</dbReference>
<accession>A0A9Q0XDV2</accession>
<proteinExistence type="predicted"/>
<evidence type="ECO:0000256" key="1">
    <source>
        <dbReference type="SAM" id="MobiDB-lite"/>
    </source>
</evidence>
<organism evidence="2 3">
    <name type="scientific">Phrynocephalus forsythii</name>
    <dbReference type="NCBI Taxonomy" id="171643"/>
    <lineage>
        <taxon>Eukaryota</taxon>
        <taxon>Metazoa</taxon>
        <taxon>Chordata</taxon>
        <taxon>Craniata</taxon>
        <taxon>Vertebrata</taxon>
        <taxon>Euteleostomi</taxon>
        <taxon>Lepidosauria</taxon>
        <taxon>Squamata</taxon>
        <taxon>Bifurcata</taxon>
        <taxon>Unidentata</taxon>
        <taxon>Episquamata</taxon>
        <taxon>Toxicofera</taxon>
        <taxon>Iguania</taxon>
        <taxon>Acrodonta</taxon>
        <taxon>Agamidae</taxon>
        <taxon>Agaminae</taxon>
        <taxon>Phrynocephalus</taxon>
    </lineage>
</organism>
<gene>
    <name evidence="2" type="ORF">JRQ81_007289</name>
</gene>
<comment type="caution">
    <text evidence="2">The sequence shown here is derived from an EMBL/GenBank/DDBJ whole genome shotgun (WGS) entry which is preliminary data.</text>
</comment>
<evidence type="ECO:0000313" key="3">
    <source>
        <dbReference type="Proteomes" id="UP001142489"/>
    </source>
</evidence>
<reference evidence="2" key="1">
    <citation type="journal article" date="2023" name="DNA Res.">
        <title>Chromosome-level genome assembly of Phrynocephalus forsythii using third-generation DNA sequencing and Hi-C analysis.</title>
        <authorList>
            <person name="Qi Y."/>
            <person name="Zhao W."/>
            <person name="Zhao Y."/>
            <person name="Niu C."/>
            <person name="Cao S."/>
            <person name="Zhang Y."/>
        </authorList>
    </citation>
    <scope>NUCLEOTIDE SEQUENCE</scope>
    <source>
        <tissue evidence="2">Muscle</tissue>
    </source>
</reference>
<name>A0A9Q0XDV2_9SAUR</name>
<evidence type="ECO:0000313" key="2">
    <source>
        <dbReference type="EMBL" id="KAJ7310377.1"/>
    </source>
</evidence>
<dbReference type="AlphaFoldDB" id="A0A9Q0XDV2"/>